<dbReference type="EMBL" id="BAABAF010000001">
    <property type="protein sequence ID" value="GAA3755059.1"/>
    <property type="molecule type" value="Genomic_DNA"/>
</dbReference>
<dbReference type="InterPro" id="IPR018720">
    <property type="entry name" value="DUF2249"/>
</dbReference>
<dbReference type="RefSeq" id="WP_344780179.1">
    <property type="nucleotide sequence ID" value="NZ_BAABAF010000001.1"/>
</dbReference>
<dbReference type="Pfam" id="PF10006">
    <property type="entry name" value="DUF2249"/>
    <property type="match status" value="1"/>
</dbReference>
<reference evidence="3" key="1">
    <citation type="journal article" date="2019" name="Int. J. Syst. Evol. Microbiol.">
        <title>The Global Catalogue of Microorganisms (GCM) 10K type strain sequencing project: providing services to taxonomists for standard genome sequencing and annotation.</title>
        <authorList>
            <consortium name="The Broad Institute Genomics Platform"/>
            <consortium name="The Broad Institute Genome Sequencing Center for Infectious Disease"/>
            <person name="Wu L."/>
            <person name="Ma J."/>
        </authorList>
    </citation>
    <scope>NUCLEOTIDE SEQUENCE [LARGE SCALE GENOMIC DNA]</scope>
    <source>
        <strain evidence="3">JCM 16950</strain>
    </source>
</reference>
<keyword evidence="3" id="KW-1185">Reference proteome</keyword>
<organism evidence="2 3">
    <name type="scientific">Microbacterium kribbense</name>
    <dbReference type="NCBI Taxonomy" id="433645"/>
    <lineage>
        <taxon>Bacteria</taxon>
        <taxon>Bacillati</taxon>
        <taxon>Actinomycetota</taxon>
        <taxon>Actinomycetes</taxon>
        <taxon>Micrococcales</taxon>
        <taxon>Microbacteriaceae</taxon>
        <taxon>Microbacterium</taxon>
    </lineage>
</organism>
<accession>A0ABP7G4Q7</accession>
<evidence type="ECO:0000259" key="1">
    <source>
        <dbReference type="Pfam" id="PF10006"/>
    </source>
</evidence>
<feature type="domain" description="DUF2249" evidence="1">
    <location>
        <begin position="19"/>
        <end position="87"/>
    </location>
</feature>
<sequence>MTENLPAEQLQAQPGEQIVDARARGGQSCAQLAMGAFDALDAGAGFVLVADHDPRGIHYMLDAERPGAATWDVLADGPELWQARIRRTATA</sequence>
<evidence type="ECO:0000313" key="2">
    <source>
        <dbReference type="EMBL" id="GAA3755059.1"/>
    </source>
</evidence>
<evidence type="ECO:0000313" key="3">
    <source>
        <dbReference type="Proteomes" id="UP001500540"/>
    </source>
</evidence>
<protein>
    <recommendedName>
        <fullName evidence="1">DUF2249 domain-containing protein</fullName>
    </recommendedName>
</protein>
<name>A0ABP7G4Q7_9MICO</name>
<gene>
    <name evidence="2" type="ORF">GCM10022240_05080</name>
</gene>
<proteinExistence type="predicted"/>
<comment type="caution">
    <text evidence="2">The sequence shown here is derived from an EMBL/GenBank/DDBJ whole genome shotgun (WGS) entry which is preliminary data.</text>
</comment>
<dbReference type="Proteomes" id="UP001500540">
    <property type="component" value="Unassembled WGS sequence"/>
</dbReference>